<sequence length="38" mass="4334">MIATVNLKLLIRSTGSPKSTRYLDHTFQSQNKTNKLEV</sequence>
<accession>A0A0A8ZGJ5</accession>
<protein>
    <submittedName>
        <fullName evidence="1">Uncharacterized protein</fullName>
    </submittedName>
</protein>
<dbReference type="AlphaFoldDB" id="A0A0A8ZGJ5"/>
<name>A0A0A8ZGJ5_ARUDO</name>
<dbReference type="EMBL" id="GBRH01261097">
    <property type="protein sequence ID" value="JAD36798.1"/>
    <property type="molecule type" value="Transcribed_RNA"/>
</dbReference>
<organism evidence="1">
    <name type="scientific">Arundo donax</name>
    <name type="common">Giant reed</name>
    <name type="synonym">Donax arundinaceus</name>
    <dbReference type="NCBI Taxonomy" id="35708"/>
    <lineage>
        <taxon>Eukaryota</taxon>
        <taxon>Viridiplantae</taxon>
        <taxon>Streptophyta</taxon>
        <taxon>Embryophyta</taxon>
        <taxon>Tracheophyta</taxon>
        <taxon>Spermatophyta</taxon>
        <taxon>Magnoliopsida</taxon>
        <taxon>Liliopsida</taxon>
        <taxon>Poales</taxon>
        <taxon>Poaceae</taxon>
        <taxon>PACMAD clade</taxon>
        <taxon>Arundinoideae</taxon>
        <taxon>Arundineae</taxon>
        <taxon>Arundo</taxon>
    </lineage>
</organism>
<evidence type="ECO:0000313" key="1">
    <source>
        <dbReference type="EMBL" id="JAD36798.1"/>
    </source>
</evidence>
<proteinExistence type="predicted"/>
<reference evidence="1" key="2">
    <citation type="journal article" date="2015" name="Data Brief">
        <title>Shoot transcriptome of the giant reed, Arundo donax.</title>
        <authorList>
            <person name="Barrero R.A."/>
            <person name="Guerrero F.D."/>
            <person name="Moolhuijzen P."/>
            <person name="Goolsby J.A."/>
            <person name="Tidwell J."/>
            <person name="Bellgard S.E."/>
            <person name="Bellgard M.I."/>
        </authorList>
    </citation>
    <scope>NUCLEOTIDE SEQUENCE</scope>
    <source>
        <tissue evidence="1">Shoot tissue taken approximately 20 cm above the soil surface</tissue>
    </source>
</reference>
<reference evidence="1" key="1">
    <citation type="submission" date="2014-09" db="EMBL/GenBank/DDBJ databases">
        <authorList>
            <person name="Magalhaes I.L.F."/>
            <person name="Oliveira U."/>
            <person name="Santos F.R."/>
            <person name="Vidigal T.H.D.A."/>
            <person name="Brescovit A.D."/>
            <person name="Santos A.J."/>
        </authorList>
    </citation>
    <scope>NUCLEOTIDE SEQUENCE</scope>
    <source>
        <tissue evidence="1">Shoot tissue taken approximately 20 cm above the soil surface</tissue>
    </source>
</reference>